<keyword evidence="3 6" id="KW-0812">Transmembrane</keyword>
<evidence type="ECO:0000259" key="7">
    <source>
        <dbReference type="Pfam" id="PF09335"/>
    </source>
</evidence>
<feature type="transmembrane region" description="Helical" evidence="6">
    <location>
        <begin position="175"/>
        <end position="195"/>
    </location>
</feature>
<keyword evidence="5 6" id="KW-0472">Membrane</keyword>
<sequence>MFEWLAARSPLLVYSFLIFNSLFESLFPPYPSDAFVLVFAFLAGRGGFNPYIIYLCTVIGSIAGIMILYYIGKEKGDELLHYLSNSFLRRVFPVSLINKAKLKLAKRGNLIGFLNRFLPGMRAPLCFAAGIVKLDSRRFFFQSLVSVLLWNLFLVTAGFYVGSTWDEASRFLRNYNITVTLVLLAVLLVLTVVYFRRKRRLRG</sequence>
<dbReference type="GO" id="GO:0005886">
    <property type="term" value="C:plasma membrane"/>
    <property type="evidence" value="ECO:0007669"/>
    <property type="project" value="UniProtKB-SubCell"/>
</dbReference>
<reference evidence="8" key="1">
    <citation type="journal article" date="2020" name="mSystems">
        <title>Genome- and Community-Level Interaction Insights into Carbon Utilization and Element Cycling Functions of Hydrothermarchaeota in Hydrothermal Sediment.</title>
        <authorList>
            <person name="Zhou Z."/>
            <person name="Liu Y."/>
            <person name="Xu W."/>
            <person name="Pan J."/>
            <person name="Luo Z.H."/>
            <person name="Li M."/>
        </authorList>
    </citation>
    <scope>NUCLEOTIDE SEQUENCE</scope>
    <source>
        <strain evidence="8">HyVt-388</strain>
    </source>
</reference>
<dbReference type="AlphaFoldDB" id="A0A9C9ELY2"/>
<accession>A0A9C9ELY2</accession>
<dbReference type="Proteomes" id="UP000885826">
    <property type="component" value="Unassembled WGS sequence"/>
</dbReference>
<evidence type="ECO:0000256" key="2">
    <source>
        <dbReference type="ARBA" id="ARBA00022475"/>
    </source>
</evidence>
<protein>
    <submittedName>
        <fullName evidence="8">DedA family protein</fullName>
    </submittedName>
</protein>
<dbReference type="InterPro" id="IPR051311">
    <property type="entry name" value="DedA_domain"/>
</dbReference>
<comment type="caution">
    <text evidence="8">The sequence shown here is derived from an EMBL/GenBank/DDBJ whole genome shotgun (WGS) entry which is preliminary data.</text>
</comment>
<feature type="domain" description="VTT" evidence="7">
    <location>
        <begin position="31"/>
        <end position="158"/>
    </location>
</feature>
<evidence type="ECO:0000256" key="3">
    <source>
        <dbReference type="ARBA" id="ARBA00022692"/>
    </source>
</evidence>
<evidence type="ECO:0000313" key="9">
    <source>
        <dbReference type="Proteomes" id="UP000885826"/>
    </source>
</evidence>
<dbReference type="PANTHER" id="PTHR42709">
    <property type="entry name" value="ALKALINE PHOSPHATASE LIKE PROTEIN"/>
    <property type="match status" value="1"/>
</dbReference>
<gene>
    <name evidence="8" type="ORF">ENI34_05440</name>
</gene>
<organism evidence="8 9">
    <name type="scientific">candidate division WOR-3 bacterium</name>
    <dbReference type="NCBI Taxonomy" id="2052148"/>
    <lineage>
        <taxon>Bacteria</taxon>
        <taxon>Bacteria division WOR-3</taxon>
    </lineage>
</organism>
<feature type="transmembrane region" description="Helical" evidence="6">
    <location>
        <begin position="12"/>
        <end position="31"/>
    </location>
</feature>
<feature type="transmembrane region" description="Helical" evidence="6">
    <location>
        <begin position="139"/>
        <end position="163"/>
    </location>
</feature>
<dbReference type="EMBL" id="DRIG01000059">
    <property type="protein sequence ID" value="HEC78573.1"/>
    <property type="molecule type" value="Genomic_DNA"/>
</dbReference>
<evidence type="ECO:0000313" key="8">
    <source>
        <dbReference type="EMBL" id="HEC78573.1"/>
    </source>
</evidence>
<dbReference type="InterPro" id="IPR032816">
    <property type="entry name" value="VTT_dom"/>
</dbReference>
<comment type="subcellular location">
    <subcellularLocation>
        <location evidence="1">Cell membrane</location>
        <topology evidence="1">Multi-pass membrane protein</topology>
    </subcellularLocation>
</comment>
<keyword evidence="2" id="KW-1003">Cell membrane</keyword>
<dbReference type="Pfam" id="PF09335">
    <property type="entry name" value="VTT_dom"/>
    <property type="match status" value="1"/>
</dbReference>
<dbReference type="PANTHER" id="PTHR42709:SF6">
    <property type="entry name" value="UNDECAPRENYL PHOSPHATE TRANSPORTER A"/>
    <property type="match status" value="1"/>
</dbReference>
<evidence type="ECO:0000256" key="1">
    <source>
        <dbReference type="ARBA" id="ARBA00004651"/>
    </source>
</evidence>
<proteinExistence type="predicted"/>
<feature type="transmembrane region" description="Helical" evidence="6">
    <location>
        <begin position="51"/>
        <end position="71"/>
    </location>
</feature>
<evidence type="ECO:0000256" key="6">
    <source>
        <dbReference type="SAM" id="Phobius"/>
    </source>
</evidence>
<evidence type="ECO:0000256" key="5">
    <source>
        <dbReference type="ARBA" id="ARBA00023136"/>
    </source>
</evidence>
<evidence type="ECO:0000256" key="4">
    <source>
        <dbReference type="ARBA" id="ARBA00022989"/>
    </source>
</evidence>
<keyword evidence="4 6" id="KW-1133">Transmembrane helix</keyword>
<name>A0A9C9ELY2_UNCW3</name>